<dbReference type="RefSeq" id="WP_156683295.1">
    <property type="nucleotide sequence ID" value="NZ_CABWIB010000001.1"/>
</dbReference>
<dbReference type="GO" id="GO:0004810">
    <property type="term" value="F:CCA tRNA nucleotidyltransferase activity"/>
    <property type="evidence" value="ECO:0007669"/>
    <property type="project" value="InterPro"/>
</dbReference>
<feature type="binding site" evidence="18">
    <location>
        <position position="274"/>
    </location>
    <ligand>
        <name>ATP</name>
        <dbReference type="ChEBI" id="CHEBI:30616"/>
    </ligand>
</feature>
<keyword evidence="2 18" id="KW-0963">Cytoplasm</keyword>
<feature type="binding site" evidence="18">
    <location>
        <begin position="217"/>
        <end position="218"/>
    </location>
    <ligand>
        <name>ATP</name>
        <dbReference type="ChEBI" id="CHEBI:30616"/>
    </ligand>
</feature>
<dbReference type="EMBL" id="CABWIB010000001">
    <property type="protein sequence ID" value="VWL85287.1"/>
    <property type="molecule type" value="Genomic_DNA"/>
</dbReference>
<dbReference type="Pfam" id="PF02568">
    <property type="entry name" value="ThiI"/>
    <property type="match status" value="1"/>
</dbReference>
<dbReference type="SMART" id="SM00981">
    <property type="entry name" value="THUMP"/>
    <property type="match status" value="1"/>
</dbReference>
<dbReference type="GO" id="GO:0005524">
    <property type="term" value="F:ATP binding"/>
    <property type="evidence" value="ECO:0007669"/>
    <property type="project" value="UniProtKB-UniRule"/>
</dbReference>
<name>A0A6I8M710_9FUSO</name>
<evidence type="ECO:0000259" key="19">
    <source>
        <dbReference type="PROSITE" id="PS51165"/>
    </source>
</evidence>
<evidence type="ECO:0000256" key="13">
    <source>
        <dbReference type="ARBA" id="ARBA00066827"/>
    </source>
</evidence>
<dbReference type="GO" id="GO:0009229">
    <property type="term" value="P:thiamine diphosphate biosynthetic process"/>
    <property type="evidence" value="ECO:0007669"/>
    <property type="project" value="UniProtKB-UniRule"/>
</dbReference>
<dbReference type="PANTHER" id="PTHR43209">
    <property type="entry name" value="TRNA SULFURTRANSFERASE"/>
    <property type="match status" value="1"/>
</dbReference>
<dbReference type="GO" id="GO:0052837">
    <property type="term" value="P:thiazole biosynthetic process"/>
    <property type="evidence" value="ECO:0007669"/>
    <property type="project" value="TreeGrafter"/>
</dbReference>
<comment type="function">
    <text evidence="11 18">Catalyzes the ATP-dependent transfer of a sulfur to tRNA to produce 4-thiouridine in position 8 of tRNAs, which functions as a near-UV photosensor. Also catalyzes the transfer of sulfur to the sulfur carrier protein ThiS, forming ThiS-thiocarboxylate. This is a step in the synthesis of thiazole, in the thiamine biosynthesis pathway. The sulfur is donated as persulfide by IscS.</text>
</comment>
<evidence type="ECO:0000256" key="3">
    <source>
        <dbReference type="ARBA" id="ARBA00022555"/>
    </source>
</evidence>
<dbReference type="PROSITE" id="PS51165">
    <property type="entry name" value="THUMP"/>
    <property type="match status" value="1"/>
</dbReference>
<dbReference type="GO" id="GO:0140741">
    <property type="term" value="F:tRNA-uracil-4 sulfurtransferase activity"/>
    <property type="evidence" value="ECO:0007669"/>
    <property type="project" value="UniProtKB-EC"/>
</dbReference>
<dbReference type="AlphaFoldDB" id="A0A6I8M710"/>
<accession>A0A6I8M710</accession>
<evidence type="ECO:0000256" key="18">
    <source>
        <dbReference type="HAMAP-Rule" id="MF_00021"/>
    </source>
</evidence>
<evidence type="ECO:0000256" key="4">
    <source>
        <dbReference type="ARBA" id="ARBA00022679"/>
    </source>
</evidence>
<keyword evidence="4 18" id="KW-0808">Transferase</keyword>
<feature type="binding site" evidence="18">
    <location>
        <position position="305"/>
    </location>
    <ligand>
        <name>ATP</name>
        <dbReference type="ChEBI" id="CHEBI:30616"/>
    </ligand>
</feature>
<evidence type="ECO:0000256" key="17">
    <source>
        <dbReference type="ARBA" id="ARBA00080570"/>
    </source>
</evidence>
<feature type="binding site" evidence="18">
    <location>
        <begin position="192"/>
        <end position="193"/>
    </location>
    <ligand>
        <name>ATP</name>
        <dbReference type="ChEBI" id="CHEBI:30616"/>
    </ligand>
</feature>
<dbReference type="HAMAP" id="MF_00021">
    <property type="entry name" value="ThiI"/>
    <property type="match status" value="1"/>
</dbReference>
<dbReference type="Gene3D" id="3.40.50.620">
    <property type="entry name" value="HUPs"/>
    <property type="match status" value="1"/>
</dbReference>
<evidence type="ECO:0000256" key="7">
    <source>
        <dbReference type="ARBA" id="ARBA00022884"/>
    </source>
</evidence>
<evidence type="ECO:0000256" key="1">
    <source>
        <dbReference type="ARBA" id="ARBA00004496"/>
    </source>
</evidence>
<dbReference type="GO" id="GO:0005829">
    <property type="term" value="C:cytosol"/>
    <property type="evidence" value="ECO:0007669"/>
    <property type="project" value="TreeGrafter"/>
</dbReference>
<evidence type="ECO:0000256" key="2">
    <source>
        <dbReference type="ARBA" id="ARBA00022490"/>
    </source>
</evidence>
<evidence type="ECO:0000256" key="11">
    <source>
        <dbReference type="ARBA" id="ARBA00058382"/>
    </source>
</evidence>
<gene>
    <name evidence="18" type="primary">thiI</name>
    <name evidence="20" type="ORF">OMES3154_00570</name>
</gene>
<dbReference type="InterPro" id="IPR004114">
    <property type="entry name" value="THUMP_dom"/>
</dbReference>
<keyword evidence="8 18" id="KW-0784">Thiamine biosynthesis</keyword>
<keyword evidence="21" id="KW-1185">Reference proteome</keyword>
<dbReference type="GO" id="GO:0000049">
    <property type="term" value="F:tRNA binding"/>
    <property type="evidence" value="ECO:0007669"/>
    <property type="project" value="UniProtKB-UniRule"/>
</dbReference>
<keyword evidence="6 18" id="KW-0067">ATP-binding</keyword>
<reference evidence="20 21" key="1">
    <citation type="submission" date="2019-10" db="EMBL/GenBank/DDBJ databases">
        <authorList>
            <person name="Blom J."/>
        </authorList>
    </citation>
    <scope>NUCLEOTIDE SEQUENCE [LARGE SCALE GENOMIC DNA]</scope>
    <source>
        <strain evidence="20 21">ES3154-GLU</strain>
    </source>
</reference>
<keyword evidence="7 18" id="KW-0694">RNA-binding</keyword>
<dbReference type="GO" id="GO:0002937">
    <property type="term" value="P:tRNA 4-thiouridine biosynthesis"/>
    <property type="evidence" value="ECO:0007669"/>
    <property type="project" value="TreeGrafter"/>
</dbReference>
<dbReference type="SUPFAM" id="SSF52402">
    <property type="entry name" value="Adenine nucleotide alpha hydrolases-like"/>
    <property type="match status" value="1"/>
</dbReference>
<keyword evidence="3 18" id="KW-0820">tRNA-binding</keyword>
<keyword evidence="5 18" id="KW-0547">Nucleotide-binding</keyword>
<dbReference type="Gene3D" id="3.30.2130.30">
    <property type="match status" value="1"/>
</dbReference>
<evidence type="ECO:0000256" key="5">
    <source>
        <dbReference type="ARBA" id="ARBA00022741"/>
    </source>
</evidence>
<evidence type="ECO:0000256" key="6">
    <source>
        <dbReference type="ARBA" id="ARBA00022840"/>
    </source>
</evidence>
<evidence type="ECO:0000256" key="8">
    <source>
        <dbReference type="ARBA" id="ARBA00022977"/>
    </source>
</evidence>
<dbReference type="InterPro" id="IPR050102">
    <property type="entry name" value="tRNA_sulfurtransferase_ThiI"/>
</dbReference>
<evidence type="ECO:0000256" key="14">
    <source>
        <dbReference type="ARBA" id="ARBA00071867"/>
    </source>
</evidence>
<evidence type="ECO:0000256" key="12">
    <source>
        <dbReference type="ARBA" id="ARBA00061472"/>
    </source>
</evidence>
<comment type="similarity">
    <text evidence="12 18">Belongs to the ThiI family.</text>
</comment>
<dbReference type="SUPFAM" id="SSF143437">
    <property type="entry name" value="THUMP domain-like"/>
    <property type="match status" value="1"/>
</dbReference>
<comment type="pathway">
    <text evidence="18">Cofactor biosynthesis; thiamine diphosphate biosynthesis.</text>
</comment>
<dbReference type="InterPro" id="IPR014729">
    <property type="entry name" value="Rossmann-like_a/b/a_fold"/>
</dbReference>
<dbReference type="InterPro" id="IPR054173">
    <property type="entry name" value="ThiI_fer"/>
</dbReference>
<dbReference type="InterPro" id="IPR003720">
    <property type="entry name" value="tRNA_STrfase"/>
</dbReference>
<dbReference type="InterPro" id="IPR020536">
    <property type="entry name" value="ThiI_AANH"/>
</dbReference>
<dbReference type="EC" id="2.8.1.4" evidence="13 18"/>
<dbReference type="InterPro" id="IPR049961">
    <property type="entry name" value="ThiI_N"/>
</dbReference>
<dbReference type="CDD" id="cd01712">
    <property type="entry name" value="PPase_ThiI"/>
    <property type="match status" value="1"/>
</dbReference>
<evidence type="ECO:0000313" key="20">
    <source>
        <dbReference type="EMBL" id="VWL85287.1"/>
    </source>
</evidence>
<dbReference type="Pfam" id="PF02926">
    <property type="entry name" value="THUMP"/>
    <property type="match status" value="1"/>
</dbReference>
<comment type="catalytic activity">
    <reaction evidence="9 18">
        <text>[ThiI sulfur-carrier protein]-S-sulfanyl-L-cysteine + a uridine in tRNA + 2 reduced [2Fe-2S]-[ferredoxin] + ATP + H(+) = [ThiI sulfur-carrier protein]-L-cysteine + a 4-thiouridine in tRNA + 2 oxidized [2Fe-2S]-[ferredoxin] + AMP + diphosphate</text>
        <dbReference type="Rhea" id="RHEA:24176"/>
        <dbReference type="Rhea" id="RHEA-COMP:10000"/>
        <dbReference type="Rhea" id="RHEA-COMP:10001"/>
        <dbReference type="Rhea" id="RHEA-COMP:13337"/>
        <dbReference type="Rhea" id="RHEA-COMP:13338"/>
        <dbReference type="Rhea" id="RHEA-COMP:13339"/>
        <dbReference type="Rhea" id="RHEA-COMP:13340"/>
        <dbReference type="ChEBI" id="CHEBI:15378"/>
        <dbReference type="ChEBI" id="CHEBI:29950"/>
        <dbReference type="ChEBI" id="CHEBI:30616"/>
        <dbReference type="ChEBI" id="CHEBI:33019"/>
        <dbReference type="ChEBI" id="CHEBI:33737"/>
        <dbReference type="ChEBI" id="CHEBI:33738"/>
        <dbReference type="ChEBI" id="CHEBI:61963"/>
        <dbReference type="ChEBI" id="CHEBI:65315"/>
        <dbReference type="ChEBI" id="CHEBI:136798"/>
        <dbReference type="ChEBI" id="CHEBI:456215"/>
        <dbReference type="EC" id="2.8.1.4"/>
    </reaction>
</comment>
<comment type="subcellular location">
    <subcellularLocation>
        <location evidence="1 18">Cytoplasm</location>
    </subcellularLocation>
</comment>
<evidence type="ECO:0000256" key="9">
    <source>
        <dbReference type="ARBA" id="ARBA00050570"/>
    </source>
</evidence>
<dbReference type="GO" id="GO:0009228">
    <property type="term" value="P:thiamine biosynthetic process"/>
    <property type="evidence" value="ECO:0007669"/>
    <property type="project" value="UniProtKB-KW"/>
</dbReference>
<dbReference type="NCBIfam" id="TIGR00342">
    <property type="entry name" value="tRNA uracil 4-sulfurtransferase ThiI"/>
    <property type="match status" value="1"/>
</dbReference>
<comment type="catalytic activity">
    <reaction evidence="10 18">
        <text>[ThiS sulfur-carrier protein]-C-terminal Gly-Gly-AMP + S-sulfanyl-L-cysteinyl-[cysteine desulfurase] + AH2 = [ThiS sulfur-carrier protein]-C-terminal-Gly-aminoethanethioate + L-cysteinyl-[cysteine desulfurase] + A + AMP + 2 H(+)</text>
        <dbReference type="Rhea" id="RHEA:43340"/>
        <dbReference type="Rhea" id="RHEA-COMP:12157"/>
        <dbReference type="Rhea" id="RHEA-COMP:12158"/>
        <dbReference type="Rhea" id="RHEA-COMP:12910"/>
        <dbReference type="Rhea" id="RHEA-COMP:19908"/>
        <dbReference type="ChEBI" id="CHEBI:13193"/>
        <dbReference type="ChEBI" id="CHEBI:15378"/>
        <dbReference type="ChEBI" id="CHEBI:17499"/>
        <dbReference type="ChEBI" id="CHEBI:29950"/>
        <dbReference type="ChEBI" id="CHEBI:61963"/>
        <dbReference type="ChEBI" id="CHEBI:90618"/>
        <dbReference type="ChEBI" id="CHEBI:232372"/>
        <dbReference type="ChEBI" id="CHEBI:456215"/>
    </reaction>
</comment>
<evidence type="ECO:0000313" key="21">
    <source>
        <dbReference type="Proteomes" id="UP000419017"/>
    </source>
</evidence>
<organism evidence="20 21">
    <name type="scientific">Oceanivirga miroungae</name>
    <dbReference type="NCBI Taxonomy" id="1130046"/>
    <lineage>
        <taxon>Bacteria</taxon>
        <taxon>Fusobacteriati</taxon>
        <taxon>Fusobacteriota</taxon>
        <taxon>Fusobacteriia</taxon>
        <taxon>Fusobacteriales</taxon>
        <taxon>Leptotrichiaceae</taxon>
        <taxon>Oceanivirga</taxon>
    </lineage>
</organism>
<sequence>MSKINIDINEINAIGLAYGELALKGKNRGIFESTIKNSILSRLKKLDFETNLENDMSKLYINFEKGRAKKVLEAIKNVFGINNISFCVKVETDDKIIEDRVLEIANMLYEKGSRTFKIETNRSDKRFIYNSMEYSKKIGASVLINTEFKDVSMKNMDSLISIDIRRNTYIYTEKVKAYGGLPLGSAGKGLSMLSGGIDSPVASFLMAKRGMKLSYVTFHSFPFTSKNSLVKIQQLVEILTRYNSKSIFYNFNILKMQQAIKKYTNNEYATILNRRVMVKLANRLANEKNLQALITGESLGQVASQTLGGLTCTNDASKIPVFRPLIGMDKLEIIEIANEIGTYKKSIEPHEDSCSLFAPKHPNTNPKLEDVLVEEAKIENYNEIMEEIYSNMEYMILTEE</sequence>
<dbReference type="InterPro" id="IPR049962">
    <property type="entry name" value="THUMP_ThiI"/>
</dbReference>
<dbReference type="PANTHER" id="PTHR43209:SF1">
    <property type="entry name" value="TRNA SULFURTRANSFERASE"/>
    <property type="match status" value="1"/>
</dbReference>
<evidence type="ECO:0000256" key="10">
    <source>
        <dbReference type="ARBA" id="ARBA00052330"/>
    </source>
</evidence>
<dbReference type="Proteomes" id="UP000419017">
    <property type="component" value="Unassembled WGS sequence"/>
</dbReference>
<protein>
    <recommendedName>
        <fullName evidence="14 18">Probable tRNA sulfurtransferase</fullName>
        <ecNumber evidence="13 18">2.8.1.4</ecNumber>
    </recommendedName>
    <alternativeName>
        <fullName evidence="15 18">Sulfur carrier protein ThiS sulfurtransferase</fullName>
    </alternativeName>
    <alternativeName>
        <fullName evidence="16 18">Thiamine biosynthesis protein ThiI</fullName>
    </alternativeName>
    <alternativeName>
        <fullName evidence="17 18">tRNA 4-thiouridine synthase</fullName>
    </alternativeName>
</protein>
<feature type="domain" description="THUMP" evidence="19">
    <location>
        <begin position="69"/>
        <end position="176"/>
    </location>
</feature>
<feature type="binding site" evidence="18">
    <location>
        <position position="296"/>
    </location>
    <ligand>
        <name>ATP</name>
        <dbReference type="ChEBI" id="CHEBI:30616"/>
    </ligand>
</feature>
<evidence type="ECO:0000256" key="15">
    <source>
        <dbReference type="ARBA" id="ARBA00075337"/>
    </source>
</evidence>
<proteinExistence type="inferred from homology"/>
<dbReference type="FunFam" id="3.40.50.620:FF:000053">
    <property type="entry name" value="Probable tRNA sulfurtransferase"/>
    <property type="match status" value="1"/>
</dbReference>
<dbReference type="CDD" id="cd11716">
    <property type="entry name" value="THUMP_ThiI"/>
    <property type="match status" value="1"/>
</dbReference>
<dbReference type="Pfam" id="PF22025">
    <property type="entry name" value="ThiI_fer"/>
    <property type="match status" value="1"/>
</dbReference>
<evidence type="ECO:0000256" key="16">
    <source>
        <dbReference type="ARBA" id="ARBA00077849"/>
    </source>
</evidence>
<dbReference type="UniPathway" id="UPA00060"/>